<gene>
    <name evidence="1" type="ORF">UTRI_04227</name>
</gene>
<dbReference type="Proteomes" id="UP000324022">
    <property type="component" value="Unassembled WGS sequence"/>
</dbReference>
<organism evidence="1 2">
    <name type="scientific">Ustilago trichophora</name>
    <dbReference type="NCBI Taxonomy" id="86804"/>
    <lineage>
        <taxon>Eukaryota</taxon>
        <taxon>Fungi</taxon>
        <taxon>Dikarya</taxon>
        <taxon>Basidiomycota</taxon>
        <taxon>Ustilaginomycotina</taxon>
        <taxon>Ustilaginomycetes</taxon>
        <taxon>Ustilaginales</taxon>
        <taxon>Ustilaginaceae</taxon>
        <taxon>Ustilago</taxon>
    </lineage>
</organism>
<name>A0A5C3EPH9_9BASI</name>
<keyword evidence="2" id="KW-1185">Reference proteome</keyword>
<dbReference type="AlphaFoldDB" id="A0A5C3EPH9"/>
<proteinExistence type="predicted"/>
<evidence type="ECO:0000313" key="1">
    <source>
        <dbReference type="EMBL" id="SPO32483.1"/>
    </source>
</evidence>
<dbReference type="EMBL" id="OOIN01000047">
    <property type="protein sequence ID" value="SPO32483.1"/>
    <property type="molecule type" value="Genomic_DNA"/>
</dbReference>
<protein>
    <submittedName>
        <fullName evidence="1">Uncharacterized protein</fullName>
    </submittedName>
</protein>
<evidence type="ECO:0000313" key="2">
    <source>
        <dbReference type="Proteomes" id="UP000324022"/>
    </source>
</evidence>
<sequence length="114" mass="12455">MSKKAELAGWKGYEVRLMVFRGGRVARELRDAAKSGLDCKYPVGIDRRLEGIESDGTYPRDELASGSDGAGREWLRLDQDESCSVAKEGPSKMRTQRWSELSCRVGVDAGDGGG</sequence>
<accession>A0A5C3EPH9</accession>
<reference evidence="1 2" key="1">
    <citation type="submission" date="2018-03" db="EMBL/GenBank/DDBJ databases">
        <authorList>
            <person name="Guldener U."/>
        </authorList>
    </citation>
    <scope>NUCLEOTIDE SEQUENCE [LARGE SCALE GENOMIC DNA]</scope>
    <source>
        <strain evidence="1 2">NBRC100155</strain>
    </source>
</reference>